<evidence type="ECO:0000313" key="2">
    <source>
        <dbReference type="EMBL" id="RAO01943.1"/>
    </source>
</evidence>
<name>A0ABX9CM78_9ACTN</name>
<dbReference type="EMBL" id="PXXW01000013">
    <property type="protein sequence ID" value="RAO01943.1"/>
    <property type="molecule type" value="Genomic_DNA"/>
</dbReference>
<evidence type="ECO:0000256" key="1">
    <source>
        <dbReference type="SAM" id="MobiDB-lite"/>
    </source>
</evidence>
<accession>A0ABX9CM78</accession>
<feature type="region of interest" description="Disordered" evidence="1">
    <location>
        <begin position="219"/>
        <end position="253"/>
    </location>
</feature>
<evidence type="ECO:0000313" key="3">
    <source>
        <dbReference type="Proteomes" id="UP000249334"/>
    </source>
</evidence>
<dbReference type="Proteomes" id="UP000249334">
    <property type="component" value="Unassembled WGS sequence"/>
</dbReference>
<protein>
    <submittedName>
        <fullName evidence="2">Uncharacterized protein</fullName>
    </submittedName>
</protein>
<proteinExistence type="predicted"/>
<reference evidence="2 3" key="1">
    <citation type="submission" date="2018-03" db="EMBL/GenBank/DDBJ databases">
        <title>Genomic framework for the identification of Micromonospora saelicesensis and Micromonospora noduli.</title>
        <authorList>
            <person name="Riesco R."/>
            <person name="Trujillo M.E."/>
        </authorList>
    </citation>
    <scope>NUCLEOTIDE SEQUENCE [LARGE SCALE GENOMIC DNA]</scope>
    <source>
        <strain evidence="2 3">GAR05</strain>
    </source>
</reference>
<gene>
    <name evidence="2" type="ORF">GAR05_01551</name>
</gene>
<comment type="caution">
    <text evidence="2">The sequence shown here is derived from an EMBL/GenBank/DDBJ whole genome shotgun (WGS) entry which is preliminary data.</text>
</comment>
<organism evidence="2 3">
    <name type="scientific">Micromonospora saelicesensis</name>
    <dbReference type="NCBI Taxonomy" id="285676"/>
    <lineage>
        <taxon>Bacteria</taxon>
        <taxon>Bacillati</taxon>
        <taxon>Actinomycetota</taxon>
        <taxon>Actinomycetes</taxon>
        <taxon>Micromonosporales</taxon>
        <taxon>Micromonosporaceae</taxon>
        <taxon>Micromonospora</taxon>
    </lineage>
</organism>
<keyword evidence="3" id="KW-1185">Reference proteome</keyword>
<sequence>MLCRSLSPINLRPGFKRGCAGYGIASGIGVSANGTSYWSGTAEVGARASMYSGPVTRTISDRGTRAMLGAASPDHFGIHWEGTPHRSISITAGQSFSLLSGIGEHLGHGDLFANLHPICSQMQGHANQRLLGALTCAHSLVRRNRAWSTAAQNRGALRCETGRRTHSDLRQRGAAGRGGCSYAPSGAVRCSCRPFSAPCSGCWSQEPRLTPTPGVPGLLPQPGHHWPPSRTPRLISGRSRRVRSSRGSAGHPVGLPACHRSRRRCYPKPDVRWSTGWPLVR</sequence>